<evidence type="ECO:0000313" key="3">
    <source>
        <dbReference type="Proteomes" id="UP001430953"/>
    </source>
</evidence>
<dbReference type="EMBL" id="JADYXP020000012">
    <property type="protein sequence ID" value="KAL0112777.1"/>
    <property type="molecule type" value="Genomic_DNA"/>
</dbReference>
<feature type="region of interest" description="Disordered" evidence="1">
    <location>
        <begin position="193"/>
        <end position="215"/>
    </location>
</feature>
<dbReference type="AlphaFoldDB" id="A0AAW2FF19"/>
<gene>
    <name evidence="2" type="ORF">PUN28_012208</name>
</gene>
<evidence type="ECO:0000256" key="1">
    <source>
        <dbReference type="SAM" id="MobiDB-lite"/>
    </source>
</evidence>
<sequence>MSQCFRTLPGRLSSLVSGSGGGSGGRTPLSKLDRLQLQKNAESSAFLKQFLGTQRTLSVKANTAGKSASFVECVLHPNLSLAYFDIHNQQSKKSTRQCTDEKKNEMTYWVQPHRLYKSEKHNVAFLKSRKPVAPTRIALDNVKIFQTQSAIENYKNNSLLDNRIVSLENLHNSQNTSIDKSIVFTSDNTDSLKTSLQQNNSQSPHNNKGKPSQEQLQSVVDCLSQDLPKLFVRAQNFQIYTNDIIFINNIRGVTTRGLVNYAKQLMLLRLIGHIKFAYVKLDIIKITMHPENDTVQLRWRIRGISGWRVFTMFWKYRFWKIKDSINNHQEIWFDGFSTFCVNNEGKVYKHIADKMMPDQDTVTKKEDLNIAPKLALITYFTNIFGSNNNSFN</sequence>
<dbReference type="PANTHER" id="PTHR31094">
    <property type="entry name" value="RIKEN CDNA 2310061I04 GENE"/>
    <property type="match status" value="1"/>
</dbReference>
<dbReference type="Proteomes" id="UP001430953">
    <property type="component" value="Unassembled WGS sequence"/>
</dbReference>
<dbReference type="PANTHER" id="PTHR31094:SF2">
    <property type="entry name" value="RIKEN CDNA 2310061I04 GENE"/>
    <property type="match status" value="1"/>
</dbReference>
<dbReference type="Pfam" id="PF10184">
    <property type="entry name" value="DUF2358"/>
    <property type="match status" value="1"/>
</dbReference>
<keyword evidence="3" id="KW-1185">Reference proteome</keyword>
<dbReference type="InterPro" id="IPR018790">
    <property type="entry name" value="DUF2358"/>
</dbReference>
<comment type="caution">
    <text evidence="2">The sequence shown here is derived from an EMBL/GenBank/DDBJ whole genome shotgun (WGS) entry which is preliminary data.</text>
</comment>
<evidence type="ECO:0000313" key="2">
    <source>
        <dbReference type="EMBL" id="KAL0112777.1"/>
    </source>
</evidence>
<accession>A0AAW2FF19</accession>
<proteinExistence type="predicted"/>
<organism evidence="2 3">
    <name type="scientific">Cardiocondyla obscurior</name>
    <dbReference type="NCBI Taxonomy" id="286306"/>
    <lineage>
        <taxon>Eukaryota</taxon>
        <taxon>Metazoa</taxon>
        <taxon>Ecdysozoa</taxon>
        <taxon>Arthropoda</taxon>
        <taxon>Hexapoda</taxon>
        <taxon>Insecta</taxon>
        <taxon>Pterygota</taxon>
        <taxon>Neoptera</taxon>
        <taxon>Endopterygota</taxon>
        <taxon>Hymenoptera</taxon>
        <taxon>Apocrita</taxon>
        <taxon>Aculeata</taxon>
        <taxon>Formicoidea</taxon>
        <taxon>Formicidae</taxon>
        <taxon>Myrmicinae</taxon>
        <taxon>Cardiocondyla</taxon>
    </lineage>
</organism>
<reference evidence="2 3" key="1">
    <citation type="submission" date="2023-03" db="EMBL/GenBank/DDBJ databases">
        <title>High recombination rates correlate with genetic variation in Cardiocondyla obscurior ants.</title>
        <authorList>
            <person name="Errbii M."/>
        </authorList>
    </citation>
    <scope>NUCLEOTIDE SEQUENCE [LARGE SCALE GENOMIC DNA]</scope>
    <source>
        <strain evidence="2">Alpha-2009</strain>
        <tissue evidence="2">Whole body</tissue>
    </source>
</reference>
<name>A0AAW2FF19_9HYME</name>
<protein>
    <submittedName>
        <fullName evidence="2">Uncharacterized protein</fullName>
    </submittedName>
</protein>